<keyword evidence="1" id="KW-0805">Transcription regulation</keyword>
<dbReference type="RefSeq" id="WP_377773349.1">
    <property type="nucleotide sequence ID" value="NZ_JBHUOQ010000001.1"/>
</dbReference>
<sequence>MSEQVQLMIDWIEDRLTEEISLNDMSYDVGYSPYYCSFKFHQAAGISIRRYILLRRLYLSSVDLKNGDRILDTAVEYGYSSQESYSRAFKSVFGISPGLFQLQKQPVQSYVRLFINDAGSGIKMNISRKLEVRQLQNKNKKLFDQDVLNVLNGQHMYEEFKQNTLMGNSDYVPFNEAMSVNEAVEPIFGEHFIDVRSSGHNETVENYMRKVIHPLSPLFDKTYQYIVLWFGEDMFCQMNLLTILAYLEQSGYSGRVYLNTFREDAFKVNQTEIILGNYSEVYQSVLIRHEISSSNVFPLMFQAVKIYLDMLHDDNEVMKYISEHQHLPEKELVPRLFNLFPEIGYGDTQYIHLINKMK</sequence>
<dbReference type="PROSITE" id="PS01124">
    <property type="entry name" value="HTH_ARAC_FAMILY_2"/>
    <property type="match status" value="1"/>
</dbReference>
<evidence type="ECO:0000259" key="4">
    <source>
        <dbReference type="PROSITE" id="PS01124"/>
    </source>
</evidence>
<evidence type="ECO:0000313" key="6">
    <source>
        <dbReference type="Proteomes" id="UP001597519"/>
    </source>
</evidence>
<dbReference type="SUPFAM" id="SSF46689">
    <property type="entry name" value="Homeodomain-like"/>
    <property type="match status" value="2"/>
</dbReference>
<name>A0ABW5WVK9_9STAP</name>
<evidence type="ECO:0000313" key="5">
    <source>
        <dbReference type="EMBL" id="MFD2830430.1"/>
    </source>
</evidence>
<dbReference type="Pfam" id="PF12833">
    <property type="entry name" value="HTH_18"/>
    <property type="match status" value="1"/>
</dbReference>
<dbReference type="PANTHER" id="PTHR47504:SF6">
    <property type="entry name" value="ARAC-FAMILY TRANSCRIPTIONAL REGULATOR"/>
    <property type="match status" value="1"/>
</dbReference>
<dbReference type="InterPro" id="IPR018060">
    <property type="entry name" value="HTH_AraC"/>
</dbReference>
<dbReference type="PROSITE" id="PS00041">
    <property type="entry name" value="HTH_ARAC_FAMILY_1"/>
    <property type="match status" value="1"/>
</dbReference>
<dbReference type="EMBL" id="JBHUOQ010000001">
    <property type="protein sequence ID" value="MFD2830430.1"/>
    <property type="molecule type" value="Genomic_DNA"/>
</dbReference>
<gene>
    <name evidence="5" type="ORF">ACFSX4_08080</name>
</gene>
<dbReference type="Gene3D" id="1.10.10.60">
    <property type="entry name" value="Homeodomain-like"/>
    <property type="match status" value="2"/>
</dbReference>
<evidence type="ECO:0000256" key="1">
    <source>
        <dbReference type="ARBA" id="ARBA00023015"/>
    </source>
</evidence>
<evidence type="ECO:0000256" key="2">
    <source>
        <dbReference type="ARBA" id="ARBA00023125"/>
    </source>
</evidence>
<feature type="domain" description="HTH araC/xylS-type" evidence="4">
    <location>
        <begin position="6"/>
        <end position="103"/>
    </location>
</feature>
<evidence type="ECO:0000256" key="3">
    <source>
        <dbReference type="ARBA" id="ARBA00023163"/>
    </source>
</evidence>
<dbReference type="SMART" id="SM00342">
    <property type="entry name" value="HTH_ARAC"/>
    <property type="match status" value="1"/>
</dbReference>
<dbReference type="PANTHER" id="PTHR47504">
    <property type="entry name" value="RIGHT ORIGIN-BINDING PROTEIN"/>
    <property type="match status" value="1"/>
</dbReference>
<keyword evidence="2" id="KW-0238">DNA-binding</keyword>
<proteinExistence type="predicted"/>
<protein>
    <submittedName>
        <fullName evidence="5">Helix-turn-helix transcriptional regulator</fullName>
    </submittedName>
</protein>
<organism evidence="5 6">
    <name type="scientific">Corticicoccus populi</name>
    <dbReference type="NCBI Taxonomy" id="1812821"/>
    <lineage>
        <taxon>Bacteria</taxon>
        <taxon>Bacillati</taxon>
        <taxon>Bacillota</taxon>
        <taxon>Bacilli</taxon>
        <taxon>Bacillales</taxon>
        <taxon>Staphylococcaceae</taxon>
        <taxon>Corticicoccus</taxon>
    </lineage>
</organism>
<accession>A0ABW5WVK9</accession>
<reference evidence="6" key="1">
    <citation type="journal article" date="2019" name="Int. J. Syst. Evol. Microbiol.">
        <title>The Global Catalogue of Microorganisms (GCM) 10K type strain sequencing project: providing services to taxonomists for standard genome sequencing and annotation.</title>
        <authorList>
            <consortium name="The Broad Institute Genomics Platform"/>
            <consortium name="The Broad Institute Genome Sequencing Center for Infectious Disease"/>
            <person name="Wu L."/>
            <person name="Ma J."/>
        </authorList>
    </citation>
    <scope>NUCLEOTIDE SEQUENCE [LARGE SCALE GENOMIC DNA]</scope>
    <source>
        <strain evidence="6">KCTC 33575</strain>
    </source>
</reference>
<dbReference type="InterPro" id="IPR009057">
    <property type="entry name" value="Homeodomain-like_sf"/>
</dbReference>
<dbReference type="InterPro" id="IPR050959">
    <property type="entry name" value="MarA-like"/>
</dbReference>
<comment type="caution">
    <text evidence="5">The sequence shown here is derived from an EMBL/GenBank/DDBJ whole genome shotgun (WGS) entry which is preliminary data.</text>
</comment>
<keyword evidence="3" id="KW-0804">Transcription</keyword>
<keyword evidence="6" id="KW-1185">Reference proteome</keyword>
<dbReference type="Proteomes" id="UP001597519">
    <property type="component" value="Unassembled WGS sequence"/>
</dbReference>
<dbReference type="InterPro" id="IPR018062">
    <property type="entry name" value="HTH_AraC-typ_CS"/>
</dbReference>